<organism evidence="2 3">
    <name type="scientific">Colletotrichum zoysiae</name>
    <dbReference type="NCBI Taxonomy" id="1216348"/>
    <lineage>
        <taxon>Eukaryota</taxon>
        <taxon>Fungi</taxon>
        <taxon>Dikarya</taxon>
        <taxon>Ascomycota</taxon>
        <taxon>Pezizomycotina</taxon>
        <taxon>Sordariomycetes</taxon>
        <taxon>Hypocreomycetidae</taxon>
        <taxon>Glomerellales</taxon>
        <taxon>Glomerellaceae</taxon>
        <taxon>Colletotrichum</taxon>
        <taxon>Colletotrichum graminicola species complex</taxon>
    </lineage>
</organism>
<keyword evidence="3" id="KW-1185">Reference proteome</keyword>
<dbReference type="AlphaFoldDB" id="A0AAD9M4J6"/>
<comment type="caution">
    <text evidence="2">The sequence shown here is derived from an EMBL/GenBank/DDBJ whole genome shotgun (WGS) entry which is preliminary data.</text>
</comment>
<evidence type="ECO:0000313" key="2">
    <source>
        <dbReference type="EMBL" id="KAK2034226.1"/>
    </source>
</evidence>
<sequence>MPLSPVEKDSRVVLRMGRSRSRTLPSLQRADAPDHGIAVASAGNHSRGDVSGRLGQAGELQGPVLQPTSHRTPILKGRAPIQLGSNPAPSERQLVEEFQFSNDWSDSNHKRRISSFLSPGSIQEDEPERKRARDKRLEPETVIDKLQTDGLHDTAAIFRSSNVESPAVMLKHNINIQTPDGYAENVGDHVKTLHRSMGPMKKKRLGGLAQLKLQRELRKEQPNEYSSKPPDTVGTAGRRDEEG</sequence>
<feature type="region of interest" description="Disordered" evidence="1">
    <location>
        <begin position="17"/>
        <end position="71"/>
    </location>
</feature>
<feature type="region of interest" description="Disordered" evidence="1">
    <location>
        <begin position="105"/>
        <end position="137"/>
    </location>
</feature>
<name>A0AAD9M4J6_9PEZI</name>
<protein>
    <submittedName>
        <fullName evidence="2">Uncharacterized protein</fullName>
    </submittedName>
</protein>
<feature type="compositionally biased region" description="Basic and acidic residues" evidence="1">
    <location>
        <begin position="127"/>
        <end position="137"/>
    </location>
</feature>
<gene>
    <name evidence="2" type="ORF">LX32DRAFT_444511</name>
</gene>
<evidence type="ECO:0000313" key="3">
    <source>
        <dbReference type="Proteomes" id="UP001232148"/>
    </source>
</evidence>
<dbReference type="EMBL" id="MU842816">
    <property type="protein sequence ID" value="KAK2034226.1"/>
    <property type="molecule type" value="Genomic_DNA"/>
</dbReference>
<evidence type="ECO:0000256" key="1">
    <source>
        <dbReference type="SAM" id="MobiDB-lite"/>
    </source>
</evidence>
<accession>A0AAD9M4J6</accession>
<dbReference type="Proteomes" id="UP001232148">
    <property type="component" value="Unassembled WGS sequence"/>
</dbReference>
<feature type="region of interest" description="Disordered" evidence="1">
    <location>
        <begin position="215"/>
        <end position="243"/>
    </location>
</feature>
<proteinExistence type="predicted"/>
<reference evidence="2" key="1">
    <citation type="submission" date="2021-06" db="EMBL/GenBank/DDBJ databases">
        <title>Comparative genomics, transcriptomics and evolutionary studies reveal genomic signatures of adaptation to plant cell wall in hemibiotrophic fungi.</title>
        <authorList>
            <consortium name="DOE Joint Genome Institute"/>
            <person name="Baroncelli R."/>
            <person name="Diaz J.F."/>
            <person name="Benocci T."/>
            <person name="Peng M."/>
            <person name="Battaglia E."/>
            <person name="Haridas S."/>
            <person name="Andreopoulos W."/>
            <person name="Labutti K."/>
            <person name="Pangilinan J."/>
            <person name="Floch G.L."/>
            <person name="Makela M.R."/>
            <person name="Henrissat B."/>
            <person name="Grigoriev I.V."/>
            <person name="Crouch J.A."/>
            <person name="De Vries R.P."/>
            <person name="Sukno S.A."/>
            <person name="Thon M.R."/>
        </authorList>
    </citation>
    <scope>NUCLEOTIDE SEQUENCE</scope>
    <source>
        <strain evidence="2">MAFF235873</strain>
    </source>
</reference>